<evidence type="ECO:0000256" key="3">
    <source>
        <dbReference type="SAM" id="Phobius"/>
    </source>
</evidence>
<evidence type="ECO:0000256" key="2">
    <source>
        <dbReference type="RuleBase" id="RU000363"/>
    </source>
</evidence>
<reference evidence="5" key="1">
    <citation type="submission" date="2020-11" db="EMBL/GenBank/DDBJ databases">
        <authorList>
            <person name="Tran Van P."/>
        </authorList>
    </citation>
    <scope>NUCLEOTIDE SEQUENCE</scope>
</reference>
<keyword evidence="1" id="KW-0560">Oxidoreductase</keyword>
<dbReference type="AlphaFoldDB" id="A0A7R9PUS8"/>
<dbReference type="OrthoDB" id="191139at2759"/>
<sequence>MVMMMLIYAWRLLCLSMYETVTNVFEWRRRVTSNKCLNGRVVFITGANTGIGKETVHQLTLREARINVGKGMTAVSEIQALNPKADIKLVKLDLSSLTSVRKCAEELSRLETKADILINNAGVMACPEWQTADGHEMQLGTNHLGHFLLTIHLLPLLNQSESARIVSVSSSLNIIGAIHTDNINLRNGAYGPIMAYGQSKLAQVLFTRELAKRLTGTNITAYCLNPGSVRTDLQRYTPLSAHTFIGRFIRYAFLIAPHTGAQTTLYCAIDDTVANESGFYYEYMPNIENLMMLNLMFVSGCVTAVGVRGVIGADMTRVKHGCYFKAPYPEAAPEVIHTTDGRAPGQWWAGGGCAHSQYRFGQRYAQRVDIAAVELDGIGVKQLGCHILIAIALFNPYKHLVHN</sequence>
<proteinExistence type="inferred from homology"/>
<dbReference type="PANTHER" id="PTHR43157">
    <property type="entry name" value="PHOSPHATIDYLINOSITOL-GLYCAN BIOSYNTHESIS CLASS F PROTEIN-RELATED"/>
    <property type="match status" value="1"/>
</dbReference>
<feature type="transmembrane region" description="Helical" evidence="3">
    <location>
        <begin position="290"/>
        <end position="311"/>
    </location>
</feature>
<keyword evidence="3" id="KW-0812">Transmembrane</keyword>
<evidence type="ECO:0000313" key="6">
    <source>
        <dbReference type="Proteomes" id="UP000759131"/>
    </source>
</evidence>
<feature type="non-terminal residue" evidence="5">
    <location>
        <position position="403"/>
    </location>
</feature>
<evidence type="ECO:0000256" key="1">
    <source>
        <dbReference type="ARBA" id="ARBA00023002"/>
    </source>
</evidence>
<dbReference type="PRINTS" id="PR00080">
    <property type="entry name" value="SDRFAMILY"/>
</dbReference>
<dbReference type="EMBL" id="CAJPIZ010000697">
    <property type="protein sequence ID" value="CAG2102076.1"/>
    <property type="molecule type" value="Genomic_DNA"/>
</dbReference>
<dbReference type="Gene3D" id="3.40.50.720">
    <property type="entry name" value="NAD(P)-binding Rossmann-like Domain"/>
    <property type="match status" value="1"/>
</dbReference>
<dbReference type="InterPro" id="IPR002347">
    <property type="entry name" value="SDR_fam"/>
</dbReference>
<keyword evidence="6" id="KW-1185">Reference proteome</keyword>
<dbReference type="Proteomes" id="UP000759131">
    <property type="component" value="Unassembled WGS sequence"/>
</dbReference>
<evidence type="ECO:0000256" key="4">
    <source>
        <dbReference type="SAM" id="SignalP"/>
    </source>
</evidence>
<dbReference type="SUPFAM" id="SSF51735">
    <property type="entry name" value="NAD(P)-binding Rossmann-fold domains"/>
    <property type="match status" value="1"/>
</dbReference>
<keyword evidence="3" id="KW-1133">Transmembrane helix</keyword>
<accession>A0A7R9PUS8</accession>
<comment type="similarity">
    <text evidence="2">Belongs to the short-chain dehydrogenases/reductases (SDR) family.</text>
</comment>
<dbReference type="PRINTS" id="PR00081">
    <property type="entry name" value="GDHRDH"/>
</dbReference>
<dbReference type="Pfam" id="PF00106">
    <property type="entry name" value="adh_short"/>
    <property type="match status" value="1"/>
</dbReference>
<dbReference type="GO" id="GO:0016491">
    <property type="term" value="F:oxidoreductase activity"/>
    <property type="evidence" value="ECO:0007669"/>
    <property type="project" value="UniProtKB-KW"/>
</dbReference>
<name>A0A7R9PUS8_9ACAR</name>
<feature type="chain" id="PRO_5036211630" evidence="4">
    <location>
        <begin position="21"/>
        <end position="403"/>
    </location>
</feature>
<keyword evidence="3" id="KW-0472">Membrane</keyword>
<dbReference type="EMBL" id="OC855272">
    <property type="protein sequence ID" value="CAD7621646.1"/>
    <property type="molecule type" value="Genomic_DNA"/>
</dbReference>
<gene>
    <name evidence="5" type="ORF">OSB1V03_LOCUS2117</name>
</gene>
<keyword evidence="4" id="KW-0732">Signal</keyword>
<evidence type="ECO:0000313" key="5">
    <source>
        <dbReference type="EMBL" id="CAD7621646.1"/>
    </source>
</evidence>
<feature type="signal peptide" evidence="4">
    <location>
        <begin position="1"/>
        <end position="20"/>
    </location>
</feature>
<organism evidence="5">
    <name type="scientific">Medioppia subpectinata</name>
    <dbReference type="NCBI Taxonomy" id="1979941"/>
    <lineage>
        <taxon>Eukaryota</taxon>
        <taxon>Metazoa</taxon>
        <taxon>Ecdysozoa</taxon>
        <taxon>Arthropoda</taxon>
        <taxon>Chelicerata</taxon>
        <taxon>Arachnida</taxon>
        <taxon>Acari</taxon>
        <taxon>Acariformes</taxon>
        <taxon>Sarcoptiformes</taxon>
        <taxon>Oribatida</taxon>
        <taxon>Brachypylina</taxon>
        <taxon>Oppioidea</taxon>
        <taxon>Oppiidae</taxon>
        <taxon>Medioppia</taxon>
    </lineage>
</organism>
<dbReference type="InterPro" id="IPR036291">
    <property type="entry name" value="NAD(P)-bd_dom_sf"/>
</dbReference>
<protein>
    <submittedName>
        <fullName evidence="5">Uncharacterized protein</fullName>
    </submittedName>
</protein>
<dbReference type="PANTHER" id="PTHR43157:SF31">
    <property type="entry name" value="PHOSPHATIDYLINOSITOL-GLYCAN BIOSYNTHESIS CLASS F PROTEIN"/>
    <property type="match status" value="1"/>
</dbReference>